<accession>A0A0J6CM70</accession>
<feature type="domain" description="Secretin/TonB short N-terminal" evidence="12">
    <location>
        <begin position="69"/>
        <end position="120"/>
    </location>
</feature>
<sequence length="1106" mass="122900">MKKNNLCLIPRHLLILIEKIPNAMKLTFLFLVISLLTFTAEASAQRVSISLNNVKVEKILSTITKQTGLSVAYSKQIVNLDRRMSIQVEDADVAQVLEKLVADTNLSYEIKNNKIYLFEKSPTTIPIVAQQKKHITGIVVDQNGDPIIGANVVEKGTTNGTVTNLDGEFSLNTISDATLLITYIGYTEKNIPIKGENNLKIILKEDVEALEEVVVVGYGSVKKGNLTTAVSSVKSEVLENRPLQTVTDALQGTVAGLNIVQSSKPGTASSIQLRGATSLNDAGSPLLLVDGVPGEFNYLNVDDIESVTVLKDAASAAIYGSRAAHGVILVTTKRGKSAKPTFKYNGYIGVNTPTNMPKTVSSAEYARVRNESQRNLGKADIFTEDDIRKFASGEDLNRYPNTDWIDLMFKNSITTRHSIAATGGNEGVKYYLSGGFDHQTGVIPEVNQNVFNVRSNVDVAISKRFNLSFDMRYILREKDETMGTSDGTGIDGIIIDTYKMNPTYLAYYTDGSYAYNSNGIVNPLAYLYEAGNWQDDTHDASGIFKLSYEFIDGLKLTGLANVNYIFNKSSKMKRQFQITDYNSKDNVTLEQNSLDESRNYSAYYNLQALLTYQKQFGKHSLDVLAGYQQESEKSDWISAYRDGYPTDLVHVLTGGSMDNWSNDGNADHWAIASFLGRINYDYAGKYLLTFNIRSDASSRFAKGHRWATFPSVAAAWRITGEDFMSNATFMDDWKIRATWGKTGSSSGLGLYPSYTTIGIGNTVLNNTWIQTGYLQNLGNTELRWETTTMLDFGTDLQLLKNRLGVTFDYYIKNTNNILIGLPVPMEYGFSNPNVNIGKVQNRGWELEVNWNDKIGNVSYGIQANLSNNKNEVKDLGGTGPWKDGYTDVGLPMNSIYGYEALGFFQSEEEIAESPFQNIKNKPGDIKYKDQNGDNKIDGDDRVILGDRAPHYLYGLRLSAAWKGFDISAFFQGIGKKDYIMGGPGVQPLSDAGKGPVFEHQLDYWTEDNRNASYPRVLDNVQGSFNYATSDFWKINAGYLRMKNLQLGYNFSNSLIKNTGFSNLRIFFSASNLFTIDNFVAGYDPESGNAYSYPLSRTYSFGLNVQF</sequence>
<protein>
    <submittedName>
        <fullName evidence="13">Membrane protein</fullName>
    </submittedName>
</protein>
<evidence type="ECO:0000256" key="9">
    <source>
        <dbReference type="ARBA" id="ARBA00023237"/>
    </source>
</evidence>
<dbReference type="InterPro" id="IPR011662">
    <property type="entry name" value="Secretin/TonB_short_N"/>
</dbReference>
<dbReference type="Pfam" id="PF07715">
    <property type="entry name" value="Plug"/>
    <property type="match status" value="1"/>
</dbReference>
<dbReference type="Proteomes" id="UP000036166">
    <property type="component" value="Unassembled WGS sequence"/>
</dbReference>
<dbReference type="Gene3D" id="2.60.40.1120">
    <property type="entry name" value="Carboxypeptidase-like, regulatory domain"/>
    <property type="match status" value="1"/>
</dbReference>
<dbReference type="InterPro" id="IPR037066">
    <property type="entry name" value="Plug_dom_sf"/>
</dbReference>
<dbReference type="GO" id="GO:0006826">
    <property type="term" value="P:iron ion transport"/>
    <property type="evidence" value="ECO:0007669"/>
    <property type="project" value="UniProtKB-KW"/>
</dbReference>
<dbReference type="PATRIC" id="fig|328812.4.peg.2020"/>
<dbReference type="AlphaFoldDB" id="A0A0J6CM70"/>
<comment type="similarity">
    <text evidence="10 11">Belongs to the TonB-dependent receptor family.</text>
</comment>
<evidence type="ECO:0000256" key="2">
    <source>
        <dbReference type="ARBA" id="ARBA00022448"/>
    </source>
</evidence>
<evidence type="ECO:0000256" key="10">
    <source>
        <dbReference type="PROSITE-ProRule" id="PRU01360"/>
    </source>
</evidence>
<dbReference type="SUPFAM" id="SSF49464">
    <property type="entry name" value="Carboxypeptidase regulatory domain-like"/>
    <property type="match status" value="1"/>
</dbReference>
<evidence type="ECO:0000259" key="12">
    <source>
        <dbReference type="SMART" id="SM00965"/>
    </source>
</evidence>
<dbReference type="Gene3D" id="3.55.50.30">
    <property type="match status" value="1"/>
</dbReference>
<dbReference type="Gene3D" id="2.40.170.20">
    <property type="entry name" value="TonB-dependent receptor, beta-barrel domain"/>
    <property type="match status" value="1"/>
</dbReference>
<keyword evidence="2 10" id="KW-0813">Transport</keyword>
<name>A0A0J6CM70_9BACT</name>
<keyword evidence="4" id="KW-0406">Ion transport</keyword>
<dbReference type="PROSITE" id="PS52016">
    <property type="entry name" value="TONB_DEPENDENT_REC_3"/>
    <property type="match status" value="1"/>
</dbReference>
<dbReference type="InterPro" id="IPR036942">
    <property type="entry name" value="Beta-barrel_TonB_sf"/>
</dbReference>
<dbReference type="InterPro" id="IPR023996">
    <property type="entry name" value="TonB-dep_OMP_SusC/RagA"/>
</dbReference>
<evidence type="ECO:0000313" key="13">
    <source>
        <dbReference type="EMBL" id="KMM34268.1"/>
    </source>
</evidence>
<evidence type="ECO:0000256" key="6">
    <source>
        <dbReference type="ARBA" id="ARBA00023004"/>
    </source>
</evidence>
<keyword evidence="8 10" id="KW-0472">Membrane</keyword>
<dbReference type="InterPro" id="IPR012910">
    <property type="entry name" value="Plug_dom"/>
</dbReference>
<keyword evidence="5 10" id="KW-0812">Transmembrane</keyword>
<comment type="caution">
    <text evidence="13">The sequence shown here is derived from an EMBL/GenBank/DDBJ whole genome shotgun (WGS) entry which is preliminary data.</text>
</comment>
<dbReference type="InterPro" id="IPR023997">
    <property type="entry name" value="TonB-dep_OMP_SusC/RagA_CS"/>
</dbReference>
<dbReference type="GO" id="GO:0009279">
    <property type="term" value="C:cell outer membrane"/>
    <property type="evidence" value="ECO:0007669"/>
    <property type="project" value="UniProtKB-SubCell"/>
</dbReference>
<comment type="subcellular location">
    <subcellularLocation>
        <location evidence="1 10">Cell outer membrane</location>
        <topology evidence="1 10">Multi-pass membrane protein</topology>
    </subcellularLocation>
</comment>
<reference evidence="13 14" key="1">
    <citation type="submission" date="2015-06" db="EMBL/GenBank/DDBJ databases">
        <title>Draft Genome Sequence of Parabacteroides goldsteinii with Putative Novel Metallo-Beta-Lactamases Isolated from a Blood Culture from a Human Patient.</title>
        <authorList>
            <person name="Krogh T.J."/>
            <person name="Agergaard C.N."/>
            <person name="Moller-Jensen J."/>
            <person name="Justesen U.S."/>
        </authorList>
    </citation>
    <scope>NUCLEOTIDE SEQUENCE [LARGE SCALE GENOMIC DNA]</scope>
    <source>
        <strain evidence="13 14">910340</strain>
    </source>
</reference>
<proteinExistence type="inferred from homology"/>
<dbReference type="NCBIfam" id="TIGR04056">
    <property type="entry name" value="OMP_RagA_SusC"/>
    <property type="match status" value="1"/>
</dbReference>
<evidence type="ECO:0000256" key="11">
    <source>
        <dbReference type="RuleBase" id="RU003357"/>
    </source>
</evidence>
<dbReference type="Pfam" id="PF07660">
    <property type="entry name" value="STN"/>
    <property type="match status" value="1"/>
</dbReference>
<evidence type="ECO:0000256" key="1">
    <source>
        <dbReference type="ARBA" id="ARBA00004571"/>
    </source>
</evidence>
<keyword evidence="4" id="KW-0410">Iron transport</keyword>
<gene>
    <name evidence="13" type="ORF">ACM15_07715</name>
</gene>
<dbReference type="SMART" id="SM00965">
    <property type="entry name" value="STN"/>
    <property type="match status" value="1"/>
</dbReference>
<dbReference type="InterPro" id="IPR000531">
    <property type="entry name" value="Beta-barrel_TonB"/>
</dbReference>
<organism evidence="13 14">
    <name type="scientific">Parabacteroides goldsteinii</name>
    <dbReference type="NCBI Taxonomy" id="328812"/>
    <lineage>
        <taxon>Bacteria</taxon>
        <taxon>Pseudomonadati</taxon>
        <taxon>Bacteroidota</taxon>
        <taxon>Bacteroidia</taxon>
        <taxon>Bacteroidales</taxon>
        <taxon>Tannerellaceae</taxon>
        <taxon>Parabacteroides</taxon>
    </lineage>
</organism>
<evidence type="ECO:0000256" key="7">
    <source>
        <dbReference type="ARBA" id="ARBA00023077"/>
    </source>
</evidence>
<dbReference type="Pfam" id="PF13715">
    <property type="entry name" value="CarbopepD_reg_2"/>
    <property type="match status" value="1"/>
</dbReference>
<dbReference type="EMBL" id="LFJV01000020">
    <property type="protein sequence ID" value="KMM34268.1"/>
    <property type="molecule type" value="Genomic_DNA"/>
</dbReference>
<keyword evidence="3 10" id="KW-1134">Transmembrane beta strand</keyword>
<keyword evidence="6" id="KW-0408">Iron</keyword>
<evidence type="ECO:0000256" key="5">
    <source>
        <dbReference type="ARBA" id="ARBA00022692"/>
    </source>
</evidence>
<dbReference type="Pfam" id="PF00593">
    <property type="entry name" value="TonB_dep_Rec_b-barrel"/>
    <property type="match status" value="1"/>
</dbReference>
<dbReference type="NCBIfam" id="TIGR04057">
    <property type="entry name" value="SusC_RagA_signa"/>
    <property type="match status" value="1"/>
</dbReference>
<keyword evidence="9 10" id="KW-0998">Cell outer membrane</keyword>
<dbReference type="InterPro" id="IPR039426">
    <property type="entry name" value="TonB-dep_rcpt-like"/>
</dbReference>
<evidence type="ECO:0000313" key="14">
    <source>
        <dbReference type="Proteomes" id="UP000036166"/>
    </source>
</evidence>
<evidence type="ECO:0000256" key="4">
    <source>
        <dbReference type="ARBA" id="ARBA00022496"/>
    </source>
</evidence>
<evidence type="ECO:0000256" key="8">
    <source>
        <dbReference type="ARBA" id="ARBA00023136"/>
    </source>
</evidence>
<dbReference type="InterPro" id="IPR008969">
    <property type="entry name" value="CarboxyPept-like_regulatory"/>
</dbReference>
<dbReference type="FunFam" id="2.60.40.1120:FF:000003">
    <property type="entry name" value="Outer membrane protein Omp121"/>
    <property type="match status" value="1"/>
</dbReference>
<dbReference type="Gene3D" id="2.170.130.10">
    <property type="entry name" value="TonB-dependent receptor, plug domain"/>
    <property type="match status" value="1"/>
</dbReference>
<evidence type="ECO:0000256" key="3">
    <source>
        <dbReference type="ARBA" id="ARBA00022452"/>
    </source>
</evidence>
<dbReference type="SUPFAM" id="SSF56935">
    <property type="entry name" value="Porins"/>
    <property type="match status" value="1"/>
</dbReference>
<keyword evidence="7 11" id="KW-0798">TonB box</keyword>